<dbReference type="EnsemblMetazoa" id="AALB003416-RA">
    <property type="protein sequence ID" value="AALB003416-PA"/>
    <property type="gene ID" value="AALB003416"/>
</dbReference>
<dbReference type="Proteomes" id="UP000069272">
    <property type="component" value="Chromosome 2R"/>
</dbReference>
<dbReference type="VEuPathDB" id="VectorBase:AALB003416"/>
<reference evidence="2 3" key="1">
    <citation type="journal article" date="2017" name="G3 (Bethesda)">
        <title>The Physical Genome Mapping of Anopheles albimanus Corrected Scaffold Misassemblies and Identified Interarm Rearrangements in Genus Anopheles.</title>
        <authorList>
            <person name="Artemov G.N."/>
            <person name="Peery A.N."/>
            <person name="Jiang X."/>
            <person name="Tu Z."/>
            <person name="Stegniy V.N."/>
            <person name="Sharakhova M.V."/>
            <person name="Sharakhov I.V."/>
        </authorList>
    </citation>
    <scope>NUCLEOTIDE SEQUENCE [LARGE SCALE GENOMIC DNA]</scope>
    <source>
        <strain evidence="2 3">ALBI9_A</strain>
    </source>
</reference>
<proteinExistence type="predicted"/>
<evidence type="ECO:0000256" key="1">
    <source>
        <dbReference type="SAM" id="MobiDB-lite"/>
    </source>
</evidence>
<protein>
    <submittedName>
        <fullName evidence="2">Uncharacterized protein</fullName>
    </submittedName>
</protein>
<reference evidence="2" key="2">
    <citation type="submission" date="2022-08" db="UniProtKB">
        <authorList>
            <consortium name="EnsemblMetazoa"/>
        </authorList>
    </citation>
    <scope>IDENTIFICATION</scope>
    <source>
        <strain evidence="2">STECLA/ALBI9_A</strain>
    </source>
</reference>
<dbReference type="VEuPathDB" id="VectorBase:AALB20_036985"/>
<dbReference type="AlphaFoldDB" id="A0A182FA88"/>
<dbReference type="STRING" id="7167.A0A182FA88"/>
<sequence length="215" mass="22402">MAVTAAISERIHRPLSPRKFFERLYGHLDNRENSAKDPRGAEAIERSPTTHREETPLVTAFRSRESNRSLSVDSSTAASSPASSGCSSAVDIEEDSSHDAPSVSPSYCEREQVTVQASPGARFSSQCNVTSTTGPPHNGYGGFVVNTTLASGVESAPTAPTVSGGGTLPNSHGVAAPASSFFAATGSYGGPPFRPFFGISHDGCQLPAGLSAFRK</sequence>
<keyword evidence="3" id="KW-1185">Reference proteome</keyword>
<accession>A0A182FA88</accession>
<evidence type="ECO:0000313" key="2">
    <source>
        <dbReference type="EnsemblMetazoa" id="AALB003416-PA"/>
    </source>
</evidence>
<feature type="region of interest" description="Disordered" evidence="1">
    <location>
        <begin position="29"/>
        <end position="110"/>
    </location>
</feature>
<name>A0A182FA88_ANOAL</name>
<organism evidence="2 3">
    <name type="scientific">Anopheles albimanus</name>
    <name type="common">New world malaria mosquito</name>
    <dbReference type="NCBI Taxonomy" id="7167"/>
    <lineage>
        <taxon>Eukaryota</taxon>
        <taxon>Metazoa</taxon>
        <taxon>Ecdysozoa</taxon>
        <taxon>Arthropoda</taxon>
        <taxon>Hexapoda</taxon>
        <taxon>Insecta</taxon>
        <taxon>Pterygota</taxon>
        <taxon>Neoptera</taxon>
        <taxon>Endopterygota</taxon>
        <taxon>Diptera</taxon>
        <taxon>Nematocera</taxon>
        <taxon>Culicoidea</taxon>
        <taxon>Culicidae</taxon>
        <taxon>Anophelinae</taxon>
        <taxon>Anopheles</taxon>
    </lineage>
</organism>
<feature type="compositionally biased region" description="Low complexity" evidence="1">
    <location>
        <begin position="69"/>
        <end position="89"/>
    </location>
</feature>
<feature type="compositionally biased region" description="Basic and acidic residues" evidence="1">
    <location>
        <begin position="29"/>
        <end position="55"/>
    </location>
</feature>
<evidence type="ECO:0000313" key="3">
    <source>
        <dbReference type="Proteomes" id="UP000069272"/>
    </source>
</evidence>